<keyword evidence="4" id="KW-1185">Reference proteome</keyword>
<dbReference type="PANTHER" id="PTHR46289:SF14">
    <property type="entry name" value="DUF4371 DOMAIN-CONTAINING PROTEIN"/>
    <property type="match status" value="1"/>
</dbReference>
<dbReference type="Proteomes" id="UP000015101">
    <property type="component" value="Unassembled WGS sequence"/>
</dbReference>
<feature type="domain" description="HAT C-terminal dimerisation" evidence="1">
    <location>
        <begin position="3"/>
        <end position="62"/>
    </location>
</feature>
<dbReference type="RefSeq" id="XP_009021691.1">
    <property type="nucleotide sequence ID" value="XM_009023443.1"/>
</dbReference>
<dbReference type="InParanoid" id="T1EL41"/>
<accession>T1EL41</accession>
<dbReference type="AlphaFoldDB" id="T1EL41"/>
<reference evidence="4" key="1">
    <citation type="submission" date="2012-12" db="EMBL/GenBank/DDBJ databases">
        <authorList>
            <person name="Hellsten U."/>
            <person name="Grimwood J."/>
            <person name="Chapman J.A."/>
            <person name="Shapiro H."/>
            <person name="Aerts A."/>
            <person name="Otillar R.P."/>
            <person name="Terry A.Y."/>
            <person name="Boore J.L."/>
            <person name="Simakov O."/>
            <person name="Marletaz F."/>
            <person name="Cho S.-J."/>
            <person name="Edsinger-Gonzales E."/>
            <person name="Havlak P."/>
            <person name="Kuo D.-H."/>
            <person name="Larsson T."/>
            <person name="Lv J."/>
            <person name="Arendt D."/>
            <person name="Savage R."/>
            <person name="Osoegawa K."/>
            <person name="de Jong P."/>
            <person name="Lindberg D.R."/>
            <person name="Seaver E.C."/>
            <person name="Weisblat D.A."/>
            <person name="Putnam N.H."/>
            <person name="Grigoriev I.V."/>
            <person name="Rokhsar D.S."/>
        </authorList>
    </citation>
    <scope>NUCLEOTIDE SEQUENCE</scope>
</reference>
<dbReference type="PANTHER" id="PTHR46289">
    <property type="entry name" value="52 KDA REPRESSOR OF THE INHIBITOR OF THE PROTEIN KINASE-LIKE PROTEIN-RELATED"/>
    <property type="match status" value="1"/>
</dbReference>
<dbReference type="GO" id="GO:0046983">
    <property type="term" value="F:protein dimerization activity"/>
    <property type="evidence" value="ECO:0007669"/>
    <property type="project" value="InterPro"/>
</dbReference>
<dbReference type="HOGENOM" id="CLU_006175_9_4_1"/>
<evidence type="ECO:0000313" key="4">
    <source>
        <dbReference type="Proteomes" id="UP000015101"/>
    </source>
</evidence>
<evidence type="ECO:0000313" key="2">
    <source>
        <dbReference type="EMBL" id="ESO00257.1"/>
    </source>
</evidence>
<evidence type="ECO:0000313" key="3">
    <source>
        <dbReference type="EnsemblMetazoa" id="HelroP153336"/>
    </source>
</evidence>
<organism evidence="3 4">
    <name type="scientific">Helobdella robusta</name>
    <name type="common">Californian leech</name>
    <dbReference type="NCBI Taxonomy" id="6412"/>
    <lineage>
        <taxon>Eukaryota</taxon>
        <taxon>Metazoa</taxon>
        <taxon>Spiralia</taxon>
        <taxon>Lophotrochozoa</taxon>
        <taxon>Annelida</taxon>
        <taxon>Clitellata</taxon>
        <taxon>Hirudinea</taxon>
        <taxon>Rhynchobdellida</taxon>
        <taxon>Glossiphoniidae</taxon>
        <taxon>Helobdella</taxon>
    </lineage>
</organism>
<dbReference type="OrthoDB" id="7683421at2759"/>
<dbReference type="Pfam" id="PF05699">
    <property type="entry name" value="Dimer_Tnp_hAT"/>
    <property type="match status" value="1"/>
</dbReference>
<dbReference type="EMBL" id="AMQM01005550">
    <property type="status" value="NOT_ANNOTATED_CDS"/>
    <property type="molecule type" value="Genomic_DNA"/>
</dbReference>
<dbReference type="InterPro" id="IPR052958">
    <property type="entry name" value="IFN-induced_PKR_regulator"/>
</dbReference>
<dbReference type="KEGG" id="hro:HELRODRAFT_153336"/>
<gene>
    <name evidence="3" type="primary">20197291</name>
    <name evidence="2" type="ORF">HELRODRAFT_153336</name>
</gene>
<dbReference type="GeneID" id="20197291"/>
<proteinExistence type="predicted"/>
<dbReference type="EMBL" id="KB096983">
    <property type="protein sequence ID" value="ESO00257.1"/>
    <property type="molecule type" value="Genomic_DNA"/>
</dbReference>
<evidence type="ECO:0000259" key="1">
    <source>
        <dbReference type="Pfam" id="PF05699"/>
    </source>
</evidence>
<dbReference type="EnsemblMetazoa" id="HelroT153336">
    <property type="protein sequence ID" value="HelroP153336"/>
    <property type="gene ID" value="HelroG153336"/>
</dbReference>
<dbReference type="OMA" id="ERSFCTL"/>
<dbReference type="CTD" id="20197291"/>
<protein>
    <recommendedName>
        <fullName evidence="1">HAT C-terminal dimerisation domain-containing protein</fullName>
    </recommendedName>
</protein>
<name>T1EL41_HELRO</name>
<sequence>LVRNDDFFPNVKALLHILTTLQVLTATAERSFSSTKRIKSYLRNSTSENRLNGLTLLSIHKEITVN</sequence>
<reference evidence="2 4" key="2">
    <citation type="journal article" date="2013" name="Nature">
        <title>Insights into bilaterian evolution from three spiralian genomes.</title>
        <authorList>
            <person name="Simakov O."/>
            <person name="Marletaz F."/>
            <person name="Cho S.J."/>
            <person name="Edsinger-Gonzales E."/>
            <person name="Havlak P."/>
            <person name="Hellsten U."/>
            <person name="Kuo D.H."/>
            <person name="Larsson T."/>
            <person name="Lv J."/>
            <person name="Arendt D."/>
            <person name="Savage R."/>
            <person name="Osoegawa K."/>
            <person name="de Jong P."/>
            <person name="Grimwood J."/>
            <person name="Chapman J.A."/>
            <person name="Shapiro H."/>
            <person name="Aerts A."/>
            <person name="Otillar R.P."/>
            <person name="Terry A.Y."/>
            <person name="Boore J.L."/>
            <person name="Grigoriev I.V."/>
            <person name="Lindberg D.R."/>
            <person name="Seaver E.C."/>
            <person name="Weisblat D.A."/>
            <person name="Putnam N.H."/>
            <person name="Rokhsar D.S."/>
        </authorList>
    </citation>
    <scope>NUCLEOTIDE SEQUENCE</scope>
</reference>
<reference evidence="3" key="3">
    <citation type="submission" date="2015-06" db="UniProtKB">
        <authorList>
            <consortium name="EnsemblMetazoa"/>
        </authorList>
    </citation>
    <scope>IDENTIFICATION</scope>
</reference>
<dbReference type="InterPro" id="IPR008906">
    <property type="entry name" value="HATC_C_dom"/>
</dbReference>